<feature type="transmembrane region" description="Helical" evidence="1">
    <location>
        <begin position="51"/>
        <end position="72"/>
    </location>
</feature>
<keyword evidence="3" id="KW-1185">Reference proteome</keyword>
<gene>
    <name evidence="2" type="ORF">SAMN04488010_3752</name>
</gene>
<organism evidence="2 3">
    <name type="scientific">Maribacter stanieri</name>
    <dbReference type="NCBI Taxonomy" id="440514"/>
    <lineage>
        <taxon>Bacteria</taxon>
        <taxon>Pseudomonadati</taxon>
        <taxon>Bacteroidota</taxon>
        <taxon>Flavobacteriia</taxon>
        <taxon>Flavobacteriales</taxon>
        <taxon>Flavobacteriaceae</taxon>
        <taxon>Maribacter</taxon>
    </lineage>
</organism>
<evidence type="ECO:0008006" key="4">
    <source>
        <dbReference type="Google" id="ProtNLM"/>
    </source>
</evidence>
<keyword evidence="1" id="KW-0812">Transmembrane</keyword>
<dbReference type="AlphaFoldDB" id="A0A1I6KJW4"/>
<name>A0A1I6KJW4_9FLAO</name>
<evidence type="ECO:0000313" key="2">
    <source>
        <dbReference type="EMBL" id="SFR91543.1"/>
    </source>
</evidence>
<evidence type="ECO:0000313" key="3">
    <source>
        <dbReference type="Proteomes" id="UP000199462"/>
    </source>
</evidence>
<dbReference type="Proteomes" id="UP000199462">
    <property type="component" value="Unassembled WGS sequence"/>
</dbReference>
<dbReference type="STRING" id="440514.SAMN04488010_3752"/>
<reference evidence="3" key="1">
    <citation type="submission" date="2016-10" db="EMBL/GenBank/DDBJ databases">
        <authorList>
            <person name="Varghese N."/>
            <person name="Submissions S."/>
        </authorList>
    </citation>
    <scope>NUCLEOTIDE SEQUENCE [LARGE SCALE GENOMIC DNA]</scope>
    <source>
        <strain evidence="3">DSM 19891</strain>
    </source>
</reference>
<protein>
    <recommendedName>
        <fullName evidence="4">DUF4179 domain-containing protein</fullName>
    </recommendedName>
</protein>
<dbReference type="RefSeq" id="WP_091905519.1">
    <property type="nucleotide sequence ID" value="NZ_FOYX01000005.1"/>
</dbReference>
<keyword evidence="1" id="KW-0472">Membrane</keyword>
<sequence length="187" mass="21277">MKKDTIDELFNKLQDTIDYAEPKNGHQQRFLEKLNESKGATKLTPKKNNSWLLFLSVAASIAILLSVGIFQLNTASSIDDKVAEISPEASKTQFYFANLIEEQINELNSEKSPETEKIINDTMTQLKKLQLNYTKMEQDLLNGGNSKLILSAMITNFQTRIDLLNEVMIQIENIKSIKKSNDENYTI</sequence>
<evidence type="ECO:0000256" key="1">
    <source>
        <dbReference type="SAM" id="Phobius"/>
    </source>
</evidence>
<keyword evidence="1" id="KW-1133">Transmembrane helix</keyword>
<accession>A0A1I6KJW4</accession>
<proteinExistence type="predicted"/>
<dbReference type="EMBL" id="FOYX01000005">
    <property type="protein sequence ID" value="SFR91543.1"/>
    <property type="molecule type" value="Genomic_DNA"/>
</dbReference>